<dbReference type="VEuPathDB" id="AmoebaDB:EIN_496840"/>
<keyword evidence="3" id="KW-1185">Reference proteome</keyword>
<evidence type="ECO:0000313" key="3">
    <source>
        <dbReference type="Proteomes" id="UP000014680"/>
    </source>
</evidence>
<proteinExistence type="predicted"/>
<reference evidence="2 3" key="1">
    <citation type="submission" date="2012-10" db="EMBL/GenBank/DDBJ databases">
        <authorList>
            <person name="Zafar N."/>
            <person name="Inman J."/>
            <person name="Hall N."/>
            <person name="Lorenzi H."/>
            <person name="Caler E."/>
        </authorList>
    </citation>
    <scope>NUCLEOTIDE SEQUENCE [LARGE SCALE GENOMIC DNA]</scope>
    <source>
        <strain evidence="2 3">IP1</strain>
    </source>
</reference>
<feature type="signal peptide" evidence="1">
    <location>
        <begin position="1"/>
        <end position="16"/>
    </location>
</feature>
<sequence>MFVFLILTLFSLETLAILVLPKTKTVVTKTVPLVKLYKKQKKTSGIIGKLNSIENENYMSIPMEERNYYNPYERSPYDTPSDQQGTLNANFVQHVQRNNYLTQNLIKPNCPQHPNNFLQHRMTQQNPMLYNSYMQRPLPGYYAPSYGMNYGYRMNYPYNHPIYGYTYGSPYMRTYPTPMPYSPYSLL</sequence>
<dbReference type="EMBL" id="KB206864">
    <property type="protein sequence ID" value="ELP87129.1"/>
    <property type="molecule type" value="Genomic_DNA"/>
</dbReference>
<dbReference type="AlphaFoldDB" id="A0A0A1TZU1"/>
<keyword evidence="1" id="KW-0732">Signal</keyword>
<protein>
    <submittedName>
        <fullName evidence="2">Uncharacterized protein</fullName>
    </submittedName>
</protein>
<organism evidence="2 3">
    <name type="scientific">Entamoeba invadens IP1</name>
    <dbReference type="NCBI Taxonomy" id="370355"/>
    <lineage>
        <taxon>Eukaryota</taxon>
        <taxon>Amoebozoa</taxon>
        <taxon>Evosea</taxon>
        <taxon>Archamoebae</taxon>
        <taxon>Mastigamoebida</taxon>
        <taxon>Entamoebidae</taxon>
        <taxon>Entamoeba</taxon>
    </lineage>
</organism>
<dbReference type="Proteomes" id="UP000014680">
    <property type="component" value="Unassembled WGS sequence"/>
</dbReference>
<dbReference type="GeneID" id="14886116"/>
<dbReference type="KEGG" id="eiv:EIN_496840"/>
<dbReference type="RefSeq" id="XP_004253900.1">
    <property type="nucleotide sequence ID" value="XM_004253852.1"/>
</dbReference>
<feature type="chain" id="PRO_5001980068" evidence="1">
    <location>
        <begin position="17"/>
        <end position="187"/>
    </location>
</feature>
<accession>A0A0A1TZU1</accession>
<name>A0A0A1TZU1_ENTIV</name>
<evidence type="ECO:0000313" key="2">
    <source>
        <dbReference type="EMBL" id="ELP87129.1"/>
    </source>
</evidence>
<evidence type="ECO:0000256" key="1">
    <source>
        <dbReference type="SAM" id="SignalP"/>
    </source>
</evidence>
<gene>
    <name evidence="2" type="ORF">EIN_496840</name>
</gene>